<evidence type="ECO:0000256" key="3">
    <source>
        <dbReference type="ARBA" id="ARBA00022475"/>
    </source>
</evidence>
<feature type="transmembrane region" description="Helical" evidence="7">
    <location>
        <begin position="209"/>
        <end position="238"/>
    </location>
</feature>
<evidence type="ECO:0000256" key="2">
    <source>
        <dbReference type="ARBA" id="ARBA00022448"/>
    </source>
</evidence>
<dbReference type="GO" id="GO:0022857">
    <property type="term" value="F:transmembrane transporter activity"/>
    <property type="evidence" value="ECO:0007669"/>
    <property type="project" value="InterPro"/>
</dbReference>
<comment type="subcellular location">
    <subcellularLocation>
        <location evidence="1">Cell membrane</location>
        <topology evidence="1">Multi-pass membrane protein</topology>
    </subcellularLocation>
</comment>
<dbReference type="SUPFAM" id="SSF103473">
    <property type="entry name" value="MFS general substrate transporter"/>
    <property type="match status" value="1"/>
</dbReference>
<dbReference type="InterPro" id="IPR011701">
    <property type="entry name" value="MFS"/>
</dbReference>
<feature type="transmembrane region" description="Helical" evidence="7">
    <location>
        <begin position="244"/>
        <end position="266"/>
    </location>
</feature>
<dbReference type="Pfam" id="PF07690">
    <property type="entry name" value="MFS_1"/>
    <property type="match status" value="1"/>
</dbReference>
<evidence type="ECO:0000256" key="5">
    <source>
        <dbReference type="ARBA" id="ARBA00022989"/>
    </source>
</evidence>
<evidence type="ECO:0000259" key="8">
    <source>
        <dbReference type="PROSITE" id="PS50850"/>
    </source>
</evidence>
<feature type="transmembrane region" description="Helical" evidence="7">
    <location>
        <begin position="45"/>
        <end position="66"/>
    </location>
</feature>
<evidence type="ECO:0000256" key="1">
    <source>
        <dbReference type="ARBA" id="ARBA00004651"/>
    </source>
</evidence>
<evidence type="ECO:0000313" key="10">
    <source>
        <dbReference type="Proteomes" id="UP000015500"/>
    </source>
</evidence>
<accession>S5YVJ8</accession>
<keyword evidence="5 7" id="KW-1133">Transmembrane helix</keyword>
<reference evidence="9 10" key="1">
    <citation type="journal article" date="2014" name="Genome Announc.">
        <title>Complete Genome Sequence of the Thermophilic Polychlorinated Biphenyl Degrader Geobacillus sp. Strain JF8 (NBRC 109937).</title>
        <authorList>
            <person name="Shintani M."/>
            <person name="Ohtsubo Y."/>
            <person name="Fukuda K."/>
            <person name="Hosoyama A."/>
            <person name="Ohji S."/>
            <person name="Yamazoe A."/>
            <person name="Fujita N."/>
            <person name="Nagata Y."/>
            <person name="Tsuda M."/>
            <person name="Hatta T."/>
            <person name="Kimbara K."/>
        </authorList>
    </citation>
    <scope>NUCLEOTIDE SEQUENCE [LARGE SCALE GENOMIC DNA]</scope>
    <source>
        <strain evidence="9 10">JF8</strain>
    </source>
</reference>
<feature type="transmembrane region" description="Helical" evidence="7">
    <location>
        <begin position="102"/>
        <end position="122"/>
    </location>
</feature>
<dbReference type="Proteomes" id="UP000015500">
    <property type="component" value="Chromosome"/>
</dbReference>
<keyword evidence="2" id="KW-0813">Transport</keyword>
<feature type="transmembrane region" description="Helical" evidence="7">
    <location>
        <begin position="336"/>
        <end position="358"/>
    </location>
</feature>
<dbReference type="EMBL" id="CP006254">
    <property type="protein sequence ID" value="AGT30714.1"/>
    <property type="molecule type" value="Genomic_DNA"/>
</dbReference>
<evidence type="ECO:0000313" key="9">
    <source>
        <dbReference type="EMBL" id="AGT30714.1"/>
    </source>
</evidence>
<evidence type="ECO:0000256" key="6">
    <source>
        <dbReference type="ARBA" id="ARBA00023136"/>
    </source>
</evidence>
<gene>
    <name evidence="9" type="ORF">M493_01890</name>
</gene>
<feature type="transmembrane region" description="Helical" evidence="7">
    <location>
        <begin position="9"/>
        <end position="33"/>
    </location>
</feature>
<proteinExistence type="predicted"/>
<keyword evidence="4 7" id="KW-0812">Transmembrane</keyword>
<keyword evidence="10" id="KW-1185">Reference proteome</keyword>
<dbReference type="KEGG" id="gjf:M493_01890"/>
<dbReference type="PANTHER" id="PTHR43414">
    <property type="entry name" value="MULTIDRUG RESISTANCE PROTEIN MDTG"/>
    <property type="match status" value="1"/>
</dbReference>
<dbReference type="OrthoDB" id="65739at2"/>
<dbReference type="PANTHER" id="PTHR43414:SF6">
    <property type="entry name" value="MULTIDRUG RESISTANCE PROTEIN MDTG"/>
    <property type="match status" value="1"/>
</dbReference>
<evidence type="ECO:0000256" key="4">
    <source>
        <dbReference type="ARBA" id="ARBA00022692"/>
    </source>
</evidence>
<dbReference type="InterPro" id="IPR036259">
    <property type="entry name" value="MFS_trans_sf"/>
</dbReference>
<feature type="transmembrane region" description="Helical" evidence="7">
    <location>
        <begin position="302"/>
        <end position="324"/>
    </location>
</feature>
<evidence type="ECO:0000256" key="7">
    <source>
        <dbReference type="SAM" id="Phobius"/>
    </source>
</evidence>
<sequence length="413" mass="44715">MNWKRSVRILWLCNFMVSAGMTMVIPFLSLLLWEMGVTERHSLSVWTGLVFSATFLSAAVMAPIWGVFADRYGQRANLIRAGIGMGLITGCMAFAHSPMALLILRFLVGFFSGFITVSFSYLARVVPKEHSGEALGTLQTGSIAGNIVGPLIGGVLSDLFGFRPVFLVTGFCILLTLLPVIVWLEQDPVAPQTKEHHASFKEVFEHRPLIILFVATFLVQIAVLGVNSMMTIFVQSLVGHSSNLAFLAGLASSITGLATMIGAPYLGKLGDRIGQEKMLPILLVLSGLFALPQVWTDHIYELYVWRFLQGLVVGGVWPAIQALINAQSPRRIQGRVFGVTASSRFLGNLTGPTAAGAVAGLFSIAYMFALSGLLLIATGALVGYANRQAAAGAQPFDIKEKLAAWKHRLHSRH</sequence>
<feature type="transmembrane region" description="Helical" evidence="7">
    <location>
        <begin position="134"/>
        <end position="153"/>
    </location>
</feature>
<dbReference type="PROSITE" id="PS50850">
    <property type="entry name" value="MFS"/>
    <property type="match status" value="1"/>
</dbReference>
<feature type="transmembrane region" description="Helical" evidence="7">
    <location>
        <begin position="165"/>
        <end position="184"/>
    </location>
</feature>
<feature type="transmembrane region" description="Helical" evidence="7">
    <location>
        <begin position="278"/>
        <end position="296"/>
    </location>
</feature>
<dbReference type="Gene3D" id="1.20.1250.20">
    <property type="entry name" value="MFS general substrate transporter like domains"/>
    <property type="match status" value="1"/>
</dbReference>
<organism evidence="9 10">
    <name type="scientific">Geobacillus genomosp. 3</name>
    <dbReference type="NCBI Taxonomy" id="1921421"/>
    <lineage>
        <taxon>Bacteria</taxon>
        <taxon>Bacillati</taxon>
        <taxon>Bacillota</taxon>
        <taxon>Bacilli</taxon>
        <taxon>Bacillales</taxon>
        <taxon>Anoxybacillaceae</taxon>
        <taxon>Geobacillus</taxon>
    </lineage>
</organism>
<dbReference type="InterPro" id="IPR020846">
    <property type="entry name" value="MFS_dom"/>
</dbReference>
<feature type="domain" description="Major facilitator superfamily (MFS) profile" evidence="8">
    <location>
        <begin position="6"/>
        <end position="390"/>
    </location>
</feature>
<dbReference type="PRINTS" id="PR01035">
    <property type="entry name" value="TCRTETA"/>
</dbReference>
<feature type="transmembrane region" description="Helical" evidence="7">
    <location>
        <begin position="364"/>
        <end position="385"/>
    </location>
</feature>
<keyword evidence="3" id="KW-1003">Cell membrane</keyword>
<keyword evidence="6 7" id="KW-0472">Membrane</keyword>
<feature type="transmembrane region" description="Helical" evidence="7">
    <location>
        <begin position="78"/>
        <end position="96"/>
    </location>
</feature>
<dbReference type="RefSeq" id="WP_020958526.1">
    <property type="nucleotide sequence ID" value="NC_022080.4"/>
</dbReference>
<dbReference type="HOGENOM" id="CLU_001265_57_3_9"/>
<protein>
    <submittedName>
        <fullName evidence="9">MFS transporter</fullName>
    </submittedName>
</protein>
<dbReference type="InterPro" id="IPR001958">
    <property type="entry name" value="Tet-R_TetA/multi-R_MdtG-like"/>
</dbReference>
<dbReference type="PATRIC" id="fig|1345697.3.peg.295"/>
<name>S5YVJ8_GEOG3</name>
<dbReference type="GO" id="GO:0005886">
    <property type="term" value="C:plasma membrane"/>
    <property type="evidence" value="ECO:0007669"/>
    <property type="project" value="UniProtKB-SubCell"/>
</dbReference>
<dbReference type="AlphaFoldDB" id="S5YVJ8"/>